<proteinExistence type="predicted"/>
<dbReference type="Pfam" id="PF04403">
    <property type="entry name" value="PqiA"/>
    <property type="match status" value="1"/>
</dbReference>
<evidence type="ECO:0000256" key="6">
    <source>
        <dbReference type="ARBA" id="ARBA00023136"/>
    </source>
</evidence>
<keyword evidence="4 7" id="KW-0812">Transmembrane</keyword>
<comment type="caution">
    <text evidence="8">The sequence shown here is derived from an EMBL/GenBank/DDBJ whole genome shotgun (WGS) entry which is preliminary data.</text>
</comment>
<dbReference type="InterPro" id="IPR007498">
    <property type="entry name" value="PqiA-like"/>
</dbReference>
<dbReference type="AlphaFoldDB" id="W7QCQ7"/>
<feature type="transmembrane region" description="Helical" evidence="7">
    <location>
        <begin position="27"/>
        <end position="51"/>
    </location>
</feature>
<feature type="transmembrane region" description="Helical" evidence="7">
    <location>
        <begin position="72"/>
        <end position="94"/>
    </location>
</feature>
<sequence>MSTYAFGRESASTIIGGIFELWEQKSYFIASIIFVASIVIPIVKILILLWLCLSLKLNLTETLRFRTHLYRLTLWVGRWSMIDVFVVAILVALLQLGGMLSIQPTVGSLAFASVVIATMLAAEAFDPRLIWDHLQD</sequence>
<evidence type="ECO:0000313" key="8">
    <source>
        <dbReference type="EMBL" id="EWH09696.1"/>
    </source>
</evidence>
<keyword evidence="2" id="KW-1003">Cell membrane</keyword>
<reference evidence="8 9" key="1">
    <citation type="journal article" date="2014" name="Genome Announc.">
        <title>Draft Genome Sequence of the Agar-Degrading Bacterium Catenovulum sp. Strain DS-2, Isolated from Intestines of Haliotis diversicolor.</title>
        <authorList>
            <person name="Shan D."/>
            <person name="Li X."/>
            <person name="Gu Z."/>
            <person name="Wei G."/>
            <person name="Gao Z."/>
            <person name="Shao Z."/>
        </authorList>
    </citation>
    <scope>NUCLEOTIDE SEQUENCE [LARGE SCALE GENOMIC DNA]</scope>
    <source>
        <strain evidence="8 9">DS-2</strain>
    </source>
</reference>
<evidence type="ECO:0000256" key="1">
    <source>
        <dbReference type="ARBA" id="ARBA00004533"/>
    </source>
</evidence>
<dbReference type="STRING" id="1328313.DS2_11208"/>
<dbReference type="PATRIC" id="fig|1328313.3.peg.2293"/>
<name>W7QCQ7_9ALTE</name>
<evidence type="ECO:0000256" key="7">
    <source>
        <dbReference type="SAM" id="Phobius"/>
    </source>
</evidence>
<keyword evidence="5 7" id="KW-1133">Transmembrane helix</keyword>
<dbReference type="InterPro" id="IPR051800">
    <property type="entry name" value="PqiA-PqiB_transport"/>
</dbReference>
<protein>
    <submittedName>
        <fullName evidence="8">PqiA family integral membrane protein</fullName>
    </submittedName>
</protein>
<comment type="subcellular location">
    <subcellularLocation>
        <location evidence="1">Cell inner membrane</location>
    </subcellularLocation>
</comment>
<dbReference type="GO" id="GO:0005886">
    <property type="term" value="C:plasma membrane"/>
    <property type="evidence" value="ECO:0007669"/>
    <property type="project" value="UniProtKB-SubCell"/>
</dbReference>
<accession>W7QCQ7</accession>
<keyword evidence="3" id="KW-0997">Cell inner membrane</keyword>
<feature type="transmembrane region" description="Helical" evidence="7">
    <location>
        <begin position="106"/>
        <end position="125"/>
    </location>
</feature>
<evidence type="ECO:0000256" key="2">
    <source>
        <dbReference type="ARBA" id="ARBA00022475"/>
    </source>
</evidence>
<evidence type="ECO:0000256" key="5">
    <source>
        <dbReference type="ARBA" id="ARBA00022989"/>
    </source>
</evidence>
<organism evidence="8 9">
    <name type="scientific">Catenovulum agarivorans DS-2</name>
    <dbReference type="NCBI Taxonomy" id="1328313"/>
    <lineage>
        <taxon>Bacteria</taxon>
        <taxon>Pseudomonadati</taxon>
        <taxon>Pseudomonadota</taxon>
        <taxon>Gammaproteobacteria</taxon>
        <taxon>Alteromonadales</taxon>
        <taxon>Alteromonadaceae</taxon>
        <taxon>Catenovulum</taxon>
    </lineage>
</organism>
<evidence type="ECO:0000313" key="9">
    <source>
        <dbReference type="Proteomes" id="UP000019276"/>
    </source>
</evidence>
<dbReference type="EMBL" id="ARZY01000020">
    <property type="protein sequence ID" value="EWH09696.1"/>
    <property type="molecule type" value="Genomic_DNA"/>
</dbReference>
<keyword evidence="9" id="KW-1185">Reference proteome</keyword>
<dbReference type="PANTHER" id="PTHR30462">
    <property type="entry name" value="INTERMEMBRANE TRANSPORT PROTEIN PQIB-RELATED"/>
    <property type="match status" value="1"/>
</dbReference>
<dbReference type="eggNOG" id="COG2995">
    <property type="taxonomic scope" value="Bacteria"/>
</dbReference>
<dbReference type="PANTHER" id="PTHR30462:SF3">
    <property type="entry name" value="INTERMEMBRANE TRANSPORT PROTEIN PQIA"/>
    <property type="match status" value="1"/>
</dbReference>
<evidence type="ECO:0000256" key="4">
    <source>
        <dbReference type="ARBA" id="ARBA00022692"/>
    </source>
</evidence>
<gene>
    <name evidence="8" type="ORF">DS2_11208</name>
</gene>
<evidence type="ECO:0000256" key="3">
    <source>
        <dbReference type="ARBA" id="ARBA00022519"/>
    </source>
</evidence>
<dbReference type="Proteomes" id="UP000019276">
    <property type="component" value="Unassembled WGS sequence"/>
</dbReference>
<keyword evidence="6 7" id="KW-0472">Membrane</keyword>